<feature type="domain" description="Thioesterase" evidence="24">
    <location>
        <begin position="141"/>
        <end position="198"/>
    </location>
</feature>
<dbReference type="PANTHER" id="PTHR12418:SF19">
    <property type="entry name" value="ACYL-COENZYME A THIOESTERASE THEM4"/>
    <property type="match status" value="1"/>
</dbReference>
<accession>A0A919VBS5</accession>
<dbReference type="SUPFAM" id="SSF54637">
    <property type="entry name" value="Thioesterase/thiol ester dehydrase-isomerase"/>
    <property type="match status" value="1"/>
</dbReference>
<keyword evidence="26" id="KW-1185">Reference proteome</keyword>
<evidence type="ECO:0000313" key="25">
    <source>
        <dbReference type="EMBL" id="GII96842.1"/>
    </source>
</evidence>
<dbReference type="RefSeq" id="WP_204031978.1">
    <property type="nucleotide sequence ID" value="NZ_BOOW01000050.1"/>
</dbReference>
<evidence type="ECO:0000256" key="2">
    <source>
        <dbReference type="ARBA" id="ARBA00004496"/>
    </source>
</evidence>
<dbReference type="GO" id="GO:0016020">
    <property type="term" value="C:membrane"/>
    <property type="evidence" value="ECO:0007669"/>
    <property type="project" value="UniProtKB-SubCell"/>
</dbReference>
<evidence type="ECO:0000256" key="14">
    <source>
        <dbReference type="ARBA" id="ARBA00037002"/>
    </source>
</evidence>
<dbReference type="Pfam" id="PF03061">
    <property type="entry name" value="4HBT"/>
    <property type="match status" value="1"/>
</dbReference>
<comment type="subcellular location">
    <subcellularLocation>
        <location evidence="3">Cell projection</location>
        <location evidence="3">Ruffle membrane</location>
    </subcellularLocation>
    <subcellularLocation>
        <location evidence="2">Cytoplasm</location>
    </subcellularLocation>
    <subcellularLocation>
        <location evidence="1">Membrane</location>
        <topology evidence="1">Peripheral membrane protein</topology>
    </subcellularLocation>
</comment>
<evidence type="ECO:0000256" key="12">
    <source>
        <dbReference type="ARBA" id="ARBA00023273"/>
    </source>
</evidence>
<evidence type="ECO:0000256" key="23">
    <source>
        <dbReference type="ARBA" id="ARBA00048180"/>
    </source>
</evidence>
<evidence type="ECO:0000256" key="19">
    <source>
        <dbReference type="ARBA" id="ARBA00047588"/>
    </source>
</evidence>
<dbReference type="CDD" id="cd03443">
    <property type="entry name" value="PaaI_thioesterase"/>
    <property type="match status" value="1"/>
</dbReference>
<dbReference type="InterPro" id="IPR052365">
    <property type="entry name" value="THEM4/THEM5_acyl-CoA_thioest"/>
</dbReference>
<evidence type="ECO:0000256" key="20">
    <source>
        <dbReference type="ARBA" id="ARBA00047734"/>
    </source>
</evidence>
<evidence type="ECO:0000313" key="26">
    <source>
        <dbReference type="Proteomes" id="UP000606172"/>
    </source>
</evidence>
<evidence type="ECO:0000256" key="13">
    <source>
        <dbReference type="ARBA" id="ARBA00035852"/>
    </source>
</evidence>
<dbReference type="Gene3D" id="3.10.129.10">
    <property type="entry name" value="Hotdog Thioesterase"/>
    <property type="match status" value="1"/>
</dbReference>
<protein>
    <recommendedName>
        <fullName evidence="17">Acyl-coenzyme A thioesterase THEM4</fullName>
        <ecNumber evidence="16">3.1.2.2</ecNumber>
    </recommendedName>
    <alternativeName>
        <fullName evidence="18">Thioesterase superfamily member 4</fullName>
    </alternativeName>
</protein>
<keyword evidence="4" id="KW-1003">Cell membrane</keyword>
<comment type="catalytic activity">
    <reaction evidence="20">
        <text>hexadecanoyl-CoA + H2O = hexadecanoate + CoA + H(+)</text>
        <dbReference type="Rhea" id="RHEA:16645"/>
        <dbReference type="ChEBI" id="CHEBI:7896"/>
        <dbReference type="ChEBI" id="CHEBI:15377"/>
        <dbReference type="ChEBI" id="CHEBI:15378"/>
        <dbReference type="ChEBI" id="CHEBI:57287"/>
        <dbReference type="ChEBI" id="CHEBI:57379"/>
        <dbReference type="EC" id="3.1.2.2"/>
    </reaction>
    <physiologicalReaction direction="left-to-right" evidence="20">
        <dbReference type="Rhea" id="RHEA:16646"/>
    </physiologicalReaction>
</comment>
<comment type="caution">
    <text evidence="25">The sequence shown here is derived from an EMBL/GenBank/DDBJ whole genome shotgun (WGS) entry which is preliminary data.</text>
</comment>
<proteinExistence type="inferred from homology"/>
<evidence type="ECO:0000256" key="1">
    <source>
        <dbReference type="ARBA" id="ARBA00004170"/>
    </source>
</evidence>
<keyword evidence="6" id="KW-0053">Apoptosis</keyword>
<comment type="catalytic activity">
    <reaction evidence="22">
        <text>dodecanoyl-CoA + H2O = dodecanoate + CoA + H(+)</text>
        <dbReference type="Rhea" id="RHEA:30135"/>
        <dbReference type="ChEBI" id="CHEBI:15377"/>
        <dbReference type="ChEBI" id="CHEBI:15378"/>
        <dbReference type="ChEBI" id="CHEBI:18262"/>
        <dbReference type="ChEBI" id="CHEBI:57287"/>
        <dbReference type="ChEBI" id="CHEBI:57375"/>
    </reaction>
    <physiologicalReaction direction="left-to-right" evidence="22">
        <dbReference type="Rhea" id="RHEA:30136"/>
    </physiologicalReaction>
</comment>
<comment type="catalytic activity">
    <reaction evidence="23">
        <text>tetradecanoyl-CoA + H2O = tetradecanoate + CoA + H(+)</text>
        <dbReference type="Rhea" id="RHEA:40119"/>
        <dbReference type="ChEBI" id="CHEBI:15377"/>
        <dbReference type="ChEBI" id="CHEBI:15378"/>
        <dbReference type="ChEBI" id="CHEBI:30807"/>
        <dbReference type="ChEBI" id="CHEBI:57287"/>
        <dbReference type="ChEBI" id="CHEBI:57385"/>
    </reaction>
    <physiologicalReaction direction="left-to-right" evidence="23">
        <dbReference type="Rhea" id="RHEA:40120"/>
    </physiologicalReaction>
</comment>
<organism evidence="25 26">
    <name type="scientific">Sinosporangium siamense</name>
    <dbReference type="NCBI Taxonomy" id="1367973"/>
    <lineage>
        <taxon>Bacteria</taxon>
        <taxon>Bacillati</taxon>
        <taxon>Actinomycetota</taxon>
        <taxon>Actinomycetes</taxon>
        <taxon>Streptosporangiales</taxon>
        <taxon>Streptosporangiaceae</taxon>
        <taxon>Sinosporangium</taxon>
    </lineage>
</organism>
<evidence type="ECO:0000256" key="8">
    <source>
        <dbReference type="ARBA" id="ARBA00022832"/>
    </source>
</evidence>
<evidence type="ECO:0000259" key="24">
    <source>
        <dbReference type="Pfam" id="PF03061"/>
    </source>
</evidence>
<reference evidence="25" key="1">
    <citation type="submission" date="2021-01" db="EMBL/GenBank/DDBJ databases">
        <title>Whole genome shotgun sequence of Sinosporangium siamense NBRC 109515.</title>
        <authorList>
            <person name="Komaki H."/>
            <person name="Tamura T."/>
        </authorList>
    </citation>
    <scope>NUCLEOTIDE SEQUENCE</scope>
    <source>
        <strain evidence="25">NBRC 109515</strain>
    </source>
</reference>
<comment type="catalytic activity">
    <reaction evidence="19">
        <text>octanoyl-CoA + H2O = octanoate + CoA + H(+)</text>
        <dbReference type="Rhea" id="RHEA:30143"/>
        <dbReference type="ChEBI" id="CHEBI:15377"/>
        <dbReference type="ChEBI" id="CHEBI:15378"/>
        <dbReference type="ChEBI" id="CHEBI:25646"/>
        <dbReference type="ChEBI" id="CHEBI:57287"/>
        <dbReference type="ChEBI" id="CHEBI:57386"/>
    </reaction>
    <physiologicalReaction direction="left-to-right" evidence="19">
        <dbReference type="Rhea" id="RHEA:30144"/>
    </physiologicalReaction>
</comment>
<evidence type="ECO:0000256" key="17">
    <source>
        <dbReference type="ARBA" id="ARBA00040123"/>
    </source>
</evidence>
<evidence type="ECO:0000256" key="5">
    <source>
        <dbReference type="ARBA" id="ARBA00022490"/>
    </source>
</evidence>
<evidence type="ECO:0000256" key="16">
    <source>
        <dbReference type="ARBA" id="ARBA00038848"/>
    </source>
</evidence>
<keyword evidence="7" id="KW-0378">Hydrolase</keyword>
<evidence type="ECO:0000256" key="22">
    <source>
        <dbReference type="ARBA" id="ARBA00048074"/>
    </source>
</evidence>
<dbReference type="InterPro" id="IPR006683">
    <property type="entry name" value="Thioestr_dom"/>
</dbReference>
<evidence type="ECO:0000256" key="7">
    <source>
        <dbReference type="ARBA" id="ARBA00022801"/>
    </source>
</evidence>
<dbReference type="GO" id="GO:0016787">
    <property type="term" value="F:hydrolase activity"/>
    <property type="evidence" value="ECO:0007669"/>
    <property type="project" value="UniProtKB-KW"/>
</dbReference>
<evidence type="ECO:0000256" key="10">
    <source>
        <dbReference type="ARBA" id="ARBA00023098"/>
    </source>
</evidence>
<evidence type="ECO:0000256" key="21">
    <source>
        <dbReference type="ARBA" id="ARBA00047969"/>
    </source>
</evidence>
<dbReference type="Proteomes" id="UP000606172">
    <property type="component" value="Unassembled WGS sequence"/>
</dbReference>
<keyword evidence="8" id="KW-0276">Fatty acid metabolism</keyword>
<dbReference type="InterPro" id="IPR029069">
    <property type="entry name" value="HotDog_dom_sf"/>
</dbReference>
<comment type="catalytic activity">
    <reaction evidence="21">
        <text>decanoyl-CoA + H2O = decanoate + CoA + H(+)</text>
        <dbReference type="Rhea" id="RHEA:40059"/>
        <dbReference type="ChEBI" id="CHEBI:15377"/>
        <dbReference type="ChEBI" id="CHEBI:15378"/>
        <dbReference type="ChEBI" id="CHEBI:27689"/>
        <dbReference type="ChEBI" id="CHEBI:57287"/>
        <dbReference type="ChEBI" id="CHEBI:61430"/>
    </reaction>
    <physiologicalReaction direction="left-to-right" evidence="21">
        <dbReference type="Rhea" id="RHEA:40060"/>
    </physiologicalReaction>
</comment>
<comment type="catalytic activity">
    <reaction evidence="14">
        <text>(9Z)-octadecenoyl-CoA + H2O = (9Z)-octadecenoate + CoA + H(+)</text>
        <dbReference type="Rhea" id="RHEA:40139"/>
        <dbReference type="ChEBI" id="CHEBI:15377"/>
        <dbReference type="ChEBI" id="CHEBI:15378"/>
        <dbReference type="ChEBI" id="CHEBI:30823"/>
        <dbReference type="ChEBI" id="CHEBI:57287"/>
        <dbReference type="ChEBI" id="CHEBI:57387"/>
    </reaction>
    <physiologicalReaction direction="left-to-right" evidence="14">
        <dbReference type="Rhea" id="RHEA:40140"/>
    </physiologicalReaction>
</comment>
<evidence type="ECO:0000256" key="11">
    <source>
        <dbReference type="ARBA" id="ARBA00023136"/>
    </source>
</evidence>
<keyword evidence="10" id="KW-0443">Lipid metabolism</keyword>
<dbReference type="GO" id="GO:0006631">
    <property type="term" value="P:fatty acid metabolic process"/>
    <property type="evidence" value="ECO:0007669"/>
    <property type="project" value="UniProtKB-KW"/>
</dbReference>
<sequence length="240" mass="25776">MSAREDAPVRATRRFAVDFLPGVTRDLVEDAPLSTPAREAAVELGVAARHLLDAVVSSELPPGELEQAARMLRDVAALLGRESRGDRAEHGIDDPEVGVRMFNPAVGQANPVAPPVHLYATTVGAELGWLEFSRFHEGIPGHAHGGFTALVLDQMMSRANGLVGEAGVTLTMEVAYHRVVPLGERLIVGAEVVKRAGRKVWTRAWIARSADPGTPLATATGLFLKMPAGRLQELFDQRIS</sequence>
<evidence type="ECO:0000256" key="6">
    <source>
        <dbReference type="ARBA" id="ARBA00022703"/>
    </source>
</evidence>
<keyword evidence="9" id="KW-0809">Transit peptide</keyword>
<name>A0A919VBS5_9ACTN</name>
<evidence type="ECO:0000256" key="9">
    <source>
        <dbReference type="ARBA" id="ARBA00022946"/>
    </source>
</evidence>
<dbReference type="PANTHER" id="PTHR12418">
    <property type="entry name" value="ACYL-COENZYME A THIOESTERASE THEM4"/>
    <property type="match status" value="1"/>
</dbReference>
<dbReference type="GO" id="GO:0005737">
    <property type="term" value="C:cytoplasm"/>
    <property type="evidence" value="ECO:0007669"/>
    <property type="project" value="UniProtKB-SubCell"/>
</dbReference>
<comment type="catalytic activity">
    <reaction evidence="13">
        <text>(5Z,8Z,11Z,14Z)-eicosatetraenoyl-CoA + H2O = (5Z,8Z,11Z,14Z)-eicosatetraenoate + CoA + H(+)</text>
        <dbReference type="Rhea" id="RHEA:40151"/>
        <dbReference type="ChEBI" id="CHEBI:15377"/>
        <dbReference type="ChEBI" id="CHEBI:15378"/>
        <dbReference type="ChEBI" id="CHEBI:32395"/>
        <dbReference type="ChEBI" id="CHEBI:57287"/>
        <dbReference type="ChEBI" id="CHEBI:57368"/>
    </reaction>
    <physiologicalReaction direction="left-to-right" evidence="13">
        <dbReference type="Rhea" id="RHEA:40152"/>
    </physiologicalReaction>
</comment>
<dbReference type="EMBL" id="BOOW01000050">
    <property type="protein sequence ID" value="GII96842.1"/>
    <property type="molecule type" value="Genomic_DNA"/>
</dbReference>
<dbReference type="EC" id="3.1.2.2" evidence="16"/>
<keyword evidence="5" id="KW-0963">Cytoplasm</keyword>
<keyword evidence="12" id="KW-0966">Cell projection</keyword>
<keyword evidence="11" id="KW-0472">Membrane</keyword>
<dbReference type="AlphaFoldDB" id="A0A919VBS5"/>
<evidence type="ECO:0000256" key="3">
    <source>
        <dbReference type="ARBA" id="ARBA00004632"/>
    </source>
</evidence>
<gene>
    <name evidence="25" type="ORF">Ssi02_70730</name>
</gene>
<comment type="similarity">
    <text evidence="15">Belongs to the THEM4/THEM5 thioesterase family.</text>
</comment>
<evidence type="ECO:0000256" key="15">
    <source>
        <dbReference type="ARBA" id="ARBA00038456"/>
    </source>
</evidence>
<evidence type="ECO:0000256" key="18">
    <source>
        <dbReference type="ARBA" id="ARBA00043210"/>
    </source>
</evidence>
<evidence type="ECO:0000256" key="4">
    <source>
        <dbReference type="ARBA" id="ARBA00022475"/>
    </source>
</evidence>